<keyword evidence="7" id="KW-0812">Transmembrane</keyword>
<keyword evidence="7" id="KW-0472">Membrane</keyword>
<dbReference type="PANTHER" id="PTHR43811">
    <property type="entry name" value="FKBP-TYPE PEPTIDYL-PROLYL CIS-TRANS ISOMERASE FKPA"/>
    <property type="match status" value="1"/>
</dbReference>
<dbReference type="Gene3D" id="3.10.50.40">
    <property type="match status" value="1"/>
</dbReference>
<protein>
    <recommendedName>
        <fullName evidence="2 5">peptidylprolyl isomerase</fullName>
        <ecNumber evidence="2 5">5.2.1.8</ecNumber>
    </recommendedName>
</protein>
<dbReference type="PROSITE" id="PS50059">
    <property type="entry name" value="FKBP_PPIASE"/>
    <property type="match status" value="1"/>
</dbReference>
<feature type="region of interest" description="Disordered" evidence="6">
    <location>
        <begin position="212"/>
        <end position="234"/>
    </location>
</feature>
<dbReference type="InterPro" id="IPR001179">
    <property type="entry name" value="PPIase_FKBP_dom"/>
</dbReference>
<proteinExistence type="predicted"/>
<comment type="catalytic activity">
    <reaction evidence="1 5">
        <text>[protein]-peptidylproline (omega=180) = [protein]-peptidylproline (omega=0)</text>
        <dbReference type="Rhea" id="RHEA:16237"/>
        <dbReference type="Rhea" id="RHEA-COMP:10747"/>
        <dbReference type="Rhea" id="RHEA-COMP:10748"/>
        <dbReference type="ChEBI" id="CHEBI:83833"/>
        <dbReference type="ChEBI" id="CHEBI:83834"/>
        <dbReference type="EC" id="5.2.1.8"/>
    </reaction>
</comment>
<dbReference type="EC" id="5.2.1.8" evidence="2 5"/>
<evidence type="ECO:0000313" key="9">
    <source>
        <dbReference type="EMBL" id="CAD8845121.1"/>
    </source>
</evidence>
<feature type="transmembrane region" description="Helical" evidence="7">
    <location>
        <begin position="185"/>
        <end position="203"/>
    </location>
</feature>
<organism evidence="9">
    <name type="scientific">Noctiluca scintillans</name>
    <name type="common">Sea sparkle</name>
    <name type="synonym">Red tide dinoflagellate</name>
    <dbReference type="NCBI Taxonomy" id="2966"/>
    <lineage>
        <taxon>Eukaryota</taxon>
        <taxon>Sar</taxon>
        <taxon>Alveolata</taxon>
        <taxon>Dinophyceae</taxon>
        <taxon>Noctilucales</taxon>
        <taxon>Noctilucaceae</taxon>
        <taxon>Noctiluca</taxon>
    </lineage>
</organism>
<keyword evidence="4 5" id="KW-0413">Isomerase</keyword>
<name>A0A7S1A7S0_NOCSC</name>
<dbReference type="SUPFAM" id="SSF54534">
    <property type="entry name" value="FKBP-like"/>
    <property type="match status" value="1"/>
</dbReference>
<reference evidence="9" key="1">
    <citation type="submission" date="2021-01" db="EMBL/GenBank/DDBJ databases">
        <authorList>
            <person name="Corre E."/>
            <person name="Pelletier E."/>
            <person name="Niang G."/>
            <person name="Scheremetjew M."/>
            <person name="Finn R."/>
            <person name="Kale V."/>
            <person name="Holt S."/>
            <person name="Cochrane G."/>
            <person name="Meng A."/>
            <person name="Brown T."/>
            <person name="Cohen L."/>
        </authorList>
    </citation>
    <scope>NUCLEOTIDE SEQUENCE</scope>
</reference>
<dbReference type="Pfam" id="PF00254">
    <property type="entry name" value="FKBP_C"/>
    <property type="match status" value="1"/>
</dbReference>
<dbReference type="AlphaFoldDB" id="A0A7S1A7S0"/>
<evidence type="ECO:0000256" key="1">
    <source>
        <dbReference type="ARBA" id="ARBA00000971"/>
    </source>
</evidence>
<evidence type="ECO:0000256" key="4">
    <source>
        <dbReference type="ARBA" id="ARBA00023235"/>
    </source>
</evidence>
<evidence type="ECO:0000256" key="3">
    <source>
        <dbReference type="ARBA" id="ARBA00023110"/>
    </source>
</evidence>
<dbReference type="PANTHER" id="PTHR43811:SF19">
    <property type="entry name" value="39 KDA FK506-BINDING NUCLEAR PROTEIN"/>
    <property type="match status" value="1"/>
</dbReference>
<evidence type="ECO:0000256" key="6">
    <source>
        <dbReference type="SAM" id="MobiDB-lite"/>
    </source>
</evidence>
<gene>
    <name evidence="9" type="ORF">NSCI0253_LOCUS19471</name>
</gene>
<dbReference type="GO" id="GO:0003755">
    <property type="term" value="F:peptidyl-prolyl cis-trans isomerase activity"/>
    <property type="evidence" value="ECO:0007669"/>
    <property type="project" value="UniProtKB-KW"/>
</dbReference>
<accession>A0A7S1A7S0</accession>
<evidence type="ECO:0000256" key="2">
    <source>
        <dbReference type="ARBA" id="ARBA00013194"/>
    </source>
</evidence>
<keyword evidence="3 5" id="KW-0697">Rotamase</keyword>
<evidence type="ECO:0000256" key="5">
    <source>
        <dbReference type="PROSITE-ProRule" id="PRU00277"/>
    </source>
</evidence>
<evidence type="ECO:0000259" key="8">
    <source>
        <dbReference type="PROSITE" id="PS50059"/>
    </source>
</evidence>
<dbReference type="EMBL" id="HBFQ01027576">
    <property type="protein sequence ID" value="CAD8845121.1"/>
    <property type="molecule type" value="Transcribed_RNA"/>
</dbReference>
<feature type="domain" description="PPIase FKBP-type" evidence="8">
    <location>
        <begin position="62"/>
        <end position="169"/>
    </location>
</feature>
<evidence type="ECO:0000256" key="7">
    <source>
        <dbReference type="SAM" id="Phobius"/>
    </source>
</evidence>
<dbReference type="InterPro" id="IPR046357">
    <property type="entry name" value="PPIase_dom_sf"/>
</dbReference>
<keyword evidence="7" id="KW-1133">Transmembrane helix</keyword>
<sequence length="234" mass="25813">MSRGMLWPSVAIGVASMSPAEAKERGNAKSKASETAAALREDLTIERRELSPGGCTLKAKPGSKVAIEHTGYIHSVPDEFHDDDLVGKLIDRNIDGEPLRVNLRSGKLIRGLDLALEGMCKGEQFSVIMPPHLAFDDPTMKFNWGDNGKNRPVPQGASLRYEVNVVDIEGGEVVPHEDFRAYHQFGLVILMVLAVSLFTFFRYRNKGVKSKSRQAAASAAKQQQQQQKKARKRA</sequence>
<feature type="compositionally biased region" description="Low complexity" evidence="6">
    <location>
        <begin position="213"/>
        <end position="227"/>
    </location>
</feature>